<dbReference type="RefSeq" id="WP_145052649.1">
    <property type="nucleotide sequence ID" value="NZ_CP036433.1"/>
</dbReference>
<feature type="transmembrane region" description="Helical" evidence="2">
    <location>
        <begin position="60"/>
        <end position="81"/>
    </location>
</feature>
<dbReference type="EMBL" id="CP036433">
    <property type="protein sequence ID" value="QDU94366.1"/>
    <property type="molecule type" value="Genomic_DNA"/>
</dbReference>
<keyword evidence="2" id="KW-1133">Transmembrane helix</keyword>
<feature type="transmembrane region" description="Helical" evidence="2">
    <location>
        <begin position="101"/>
        <end position="122"/>
    </location>
</feature>
<evidence type="ECO:0000256" key="2">
    <source>
        <dbReference type="SAM" id="Phobius"/>
    </source>
</evidence>
<dbReference type="AlphaFoldDB" id="A0A518DRA6"/>
<sequence length="220" mass="24047">MATFLFARISCLPSQAAIVPPAGYRRKLPVKRLSDEIPLDPSMNPCSPPKSSSDQHGSRVAGLGAKAAAMVLSLAFVAILLQGLSRAVPGLRHEEYAESPIGILIGNGIWLLITGAFIAYLWRQGDHFLYPETHGFLVQEQRAAISILDNHHLKPAAGEMPVDAMYASLSLRDLLRTCRAMYKQKNPDRHNKLLYAIQAHADMQNTPSGEPSAESQRKPG</sequence>
<organism evidence="3 4">
    <name type="scientific">Lignipirellula cremea</name>
    <dbReference type="NCBI Taxonomy" id="2528010"/>
    <lineage>
        <taxon>Bacteria</taxon>
        <taxon>Pseudomonadati</taxon>
        <taxon>Planctomycetota</taxon>
        <taxon>Planctomycetia</taxon>
        <taxon>Pirellulales</taxon>
        <taxon>Pirellulaceae</taxon>
        <taxon>Lignipirellula</taxon>
    </lineage>
</organism>
<feature type="region of interest" description="Disordered" evidence="1">
    <location>
        <begin position="39"/>
        <end position="58"/>
    </location>
</feature>
<keyword evidence="2" id="KW-0472">Membrane</keyword>
<evidence type="ECO:0000256" key="1">
    <source>
        <dbReference type="SAM" id="MobiDB-lite"/>
    </source>
</evidence>
<accession>A0A518DRA6</accession>
<evidence type="ECO:0000313" key="4">
    <source>
        <dbReference type="Proteomes" id="UP000317648"/>
    </source>
</evidence>
<dbReference type="Proteomes" id="UP000317648">
    <property type="component" value="Chromosome"/>
</dbReference>
<dbReference type="KEGG" id="lcre:Pla8534_21550"/>
<keyword evidence="2" id="KW-0812">Transmembrane</keyword>
<keyword evidence="4" id="KW-1185">Reference proteome</keyword>
<proteinExistence type="predicted"/>
<evidence type="ECO:0000313" key="3">
    <source>
        <dbReference type="EMBL" id="QDU94366.1"/>
    </source>
</evidence>
<name>A0A518DRA6_9BACT</name>
<gene>
    <name evidence="3" type="ORF">Pla8534_21550</name>
</gene>
<protein>
    <submittedName>
        <fullName evidence="3">Uncharacterized protein</fullName>
    </submittedName>
</protein>
<reference evidence="3 4" key="1">
    <citation type="submission" date="2019-02" db="EMBL/GenBank/DDBJ databases">
        <title>Deep-cultivation of Planctomycetes and their phenomic and genomic characterization uncovers novel biology.</title>
        <authorList>
            <person name="Wiegand S."/>
            <person name="Jogler M."/>
            <person name="Boedeker C."/>
            <person name="Pinto D."/>
            <person name="Vollmers J."/>
            <person name="Rivas-Marin E."/>
            <person name="Kohn T."/>
            <person name="Peeters S.H."/>
            <person name="Heuer A."/>
            <person name="Rast P."/>
            <person name="Oberbeckmann S."/>
            <person name="Bunk B."/>
            <person name="Jeske O."/>
            <person name="Meyerdierks A."/>
            <person name="Storesund J.E."/>
            <person name="Kallscheuer N."/>
            <person name="Luecker S."/>
            <person name="Lage O.M."/>
            <person name="Pohl T."/>
            <person name="Merkel B.J."/>
            <person name="Hornburger P."/>
            <person name="Mueller R.-W."/>
            <person name="Bruemmer F."/>
            <person name="Labrenz M."/>
            <person name="Spormann A.M."/>
            <person name="Op den Camp H."/>
            <person name="Overmann J."/>
            <person name="Amann R."/>
            <person name="Jetten M.S.M."/>
            <person name="Mascher T."/>
            <person name="Medema M.H."/>
            <person name="Devos D.P."/>
            <person name="Kaster A.-K."/>
            <person name="Ovreas L."/>
            <person name="Rohde M."/>
            <person name="Galperin M.Y."/>
            <person name="Jogler C."/>
        </authorList>
    </citation>
    <scope>NUCLEOTIDE SEQUENCE [LARGE SCALE GENOMIC DNA]</scope>
    <source>
        <strain evidence="3 4">Pla85_3_4</strain>
    </source>
</reference>